<organism evidence="1 2">
    <name type="scientific">Hohenbuehelia grisea</name>
    <dbReference type="NCBI Taxonomy" id="104357"/>
    <lineage>
        <taxon>Eukaryota</taxon>
        <taxon>Fungi</taxon>
        <taxon>Dikarya</taxon>
        <taxon>Basidiomycota</taxon>
        <taxon>Agaricomycotina</taxon>
        <taxon>Agaricomycetes</taxon>
        <taxon>Agaricomycetidae</taxon>
        <taxon>Agaricales</taxon>
        <taxon>Pleurotineae</taxon>
        <taxon>Pleurotaceae</taxon>
        <taxon>Hohenbuehelia</taxon>
    </lineage>
</organism>
<sequence length="240" mass="26145">MRGMIAEIALKRTNAFAGAGVSGPYIEIFFRIHGTYNGDADQSYPIDTKGKITFRTSNWGPTDRPDHSYLQFKIGDTPERTISLNTISGIGFDNVHISFAFLIHVVPHAGPVIAIVPIAGKIDMVERVAQLGVNTLLYAHVLAIKTAGNSAVPGLGVLIGMAADVVFGKKNTDNGLKFVDENAERVGQIETTDGIPKEEEEFHELDVLSKTSFGYPAALAKVMSLKEYLPESWQELLTIR</sequence>
<dbReference type="Proteomes" id="UP001556367">
    <property type="component" value="Unassembled WGS sequence"/>
</dbReference>
<accession>A0ABR3JF23</accession>
<evidence type="ECO:0000313" key="2">
    <source>
        <dbReference type="Proteomes" id="UP001556367"/>
    </source>
</evidence>
<protein>
    <submittedName>
        <fullName evidence="1">Uncharacterized protein</fullName>
    </submittedName>
</protein>
<proteinExistence type="predicted"/>
<evidence type="ECO:0000313" key="1">
    <source>
        <dbReference type="EMBL" id="KAL0954234.1"/>
    </source>
</evidence>
<reference evidence="2" key="1">
    <citation type="submission" date="2024-06" db="EMBL/GenBank/DDBJ databases">
        <title>Multi-omics analyses provide insights into the biosynthesis of the anticancer antibiotic pleurotin in Hohenbuehelia grisea.</title>
        <authorList>
            <person name="Weaver J.A."/>
            <person name="Alberti F."/>
        </authorList>
    </citation>
    <scope>NUCLEOTIDE SEQUENCE [LARGE SCALE GENOMIC DNA]</scope>
    <source>
        <strain evidence="2">T-177</strain>
    </source>
</reference>
<comment type="caution">
    <text evidence="1">The sequence shown here is derived from an EMBL/GenBank/DDBJ whole genome shotgun (WGS) entry which is preliminary data.</text>
</comment>
<dbReference type="EMBL" id="JASNQZ010000008">
    <property type="protein sequence ID" value="KAL0954234.1"/>
    <property type="molecule type" value="Genomic_DNA"/>
</dbReference>
<keyword evidence="2" id="KW-1185">Reference proteome</keyword>
<name>A0ABR3JF23_9AGAR</name>
<gene>
    <name evidence="1" type="ORF">HGRIS_005362</name>
</gene>